<keyword evidence="1" id="KW-0175">Coiled coil</keyword>
<evidence type="ECO:0000256" key="1">
    <source>
        <dbReference type="SAM" id="Coils"/>
    </source>
</evidence>
<gene>
    <name evidence="4" type="primary">LOC121399256</name>
</gene>
<evidence type="ECO:0000256" key="2">
    <source>
        <dbReference type="SAM" id="MobiDB-lite"/>
    </source>
</evidence>
<dbReference type="RefSeq" id="XP_041435251.1">
    <property type="nucleotide sequence ID" value="XM_041579317.1"/>
</dbReference>
<dbReference type="KEGG" id="xla:121399256"/>
<proteinExistence type="predicted"/>
<feature type="compositionally biased region" description="Basic residues" evidence="2">
    <location>
        <begin position="299"/>
        <end position="313"/>
    </location>
</feature>
<dbReference type="GeneID" id="121399256"/>
<organism evidence="3 4">
    <name type="scientific">Xenopus laevis</name>
    <name type="common">African clawed frog</name>
    <dbReference type="NCBI Taxonomy" id="8355"/>
    <lineage>
        <taxon>Eukaryota</taxon>
        <taxon>Metazoa</taxon>
        <taxon>Chordata</taxon>
        <taxon>Craniata</taxon>
        <taxon>Vertebrata</taxon>
        <taxon>Euteleostomi</taxon>
        <taxon>Amphibia</taxon>
        <taxon>Batrachia</taxon>
        <taxon>Anura</taxon>
        <taxon>Pipoidea</taxon>
        <taxon>Pipidae</taxon>
        <taxon>Xenopodinae</taxon>
        <taxon>Xenopus</taxon>
        <taxon>Xenopus</taxon>
    </lineage>
</organism>
<reference evidence="4" key="1">
    <citation type="submission" date="2025-08" db="UniProtKB">
        <authorList>
            <consortium name="RefSeq"/>
        </authorList>
    </citation>
    <scope>IDENTIFICATION</scope>
    <source>
        <strain evidence="4">J_2021</strain>
        <tissue evidence="4">Erythrocytes</tissue>
    </source>
</reference>
<protein>
    <submittedName>
        <fullName evidence="4">Uncharacterized protein LOC121399256</fullName>
    </submittedName>
</protein>
<feature type="region of interest" description="Disordered" evidence="2">
    <location>
        <begin position="278"/>
        <end position="313"/>
    </location>
</feature>
<dbReference type="AlphaFoldDB" id="A0A8J1M1Q2"/>
<dbReference type="Proteomes" id="UP000186698">
    <property type="component" value="Chromosome 1S"/>
</dbReference>
<evidence type="ECO:0000313" key="3">
    <source>
        <dbReference type="Proteomes" id="UP000186698"/>
    </source>
</evidence>
<accession>A0A8J1M1Q2</accession>
<feature type="coiled-coil region" evidence="1">
    <location>
        <begin position="127"/>
        <end position="188"/>
    </location>
</feature>
<name>A0A8J1M1Q2_XENLA</name>
<keyword evidence="3" id="KW-1185">Reference proteome</keyword>
<sequence length="313" mass="36145">MATSALLSEAVGVDLTTKEGMGNLQQINTRRLQKARTIFEVAEGVTSNIPVTAETEQPDTNMHTLLKKFQKLSIKELKLWWEITTLQNYLKVGRVPRGLRIKKFPAFEIQDKGLMDDWYGVLTDCSLKLMKILIDKYQQEQERLGQEITQLETTMNVYKGNSDFEKFIKKMKTDIDTLENKIMEMKQRKFLRDKSDYDQNRVFSWGMRMNPQRGRWERMKPTLKTERYRGQGNRINADISCAGSEVSSPSVSFLVTSGSDLDVSQEEEDDESINLIKRKRTENGKGAREEEIINIKRTTGPKKGKSKMVAKKR</sequence>
<evidence type="ECO:0000313" key="4">
    <source>
        <dbReference type="RefSeq" id="XP_041435251.1"/>
    </source>
</evidence>
<feature type="compositionally biased region" description="Basic and acidic residues" evidence="2">
    <location>
        <begin position="281"/>
        <end position="294"/>
    </location>
</feature>